<feature type="region of interest" description="Disordered" evidence="1">
    <location>
        <begin position="121"/>
        <end position="162"/>
    </location>
</feature>
<comment type="caution">
    <text evidence="2">The sequence shown here is derived from an EMBL/GenBank/DDBJ whole genome shotgun (WGS) entry which is preliminary data.</text>
</comment>
<dbReference type="EMBL" id="MU864469">
    <property type="protein sequence ID" value="KAK4184918.1"/>
    <property type="molecule type" value="Genomic_DNA"/>
</dbReference>
<evidence type="ECO:0000313" key="2">
    <source>
        <dbReference type="EMBL" id="KAK4184918.1"/>
    </source>
</evidence>
<feature type="compositionally biased region" description="Polar residues" evidence="1">
    <location>
        <begin position="143"/>
        <end position="152"/>
    </location>
</feature>
<name>A0AAN6WNK5_9PEZI</name>
<reference evidence="2" key="1">
    <citation type="journal article" date="2023" name="Mol. Phylogenet. Evol.">
        <title>Genome-scale phylogeny and comparative genomics of the fungal order Sordariales.</title>
        <authorList>
            <person name="Hensen N."/>
            <person name="Bonometti L."/>
            <person name="Westerberg I."/>
            <person name="Brannstrom I.O."/>
            <person name="Guillou S."/>
            <person name="Cros-Aarteil S."/>
            <person name="Calhoun S."/>
            <person name="Haridas S."/>
            <person name="Kuo A."/>
            <person name="Mondo S."/>
            <person name="Pangilinan J."/>
            <person name="Riley R."/>
            <person name="LaButti K."/>
            <person name="Andreopoulos B."/>
            <person name="Lipzen A."/>
            <person name="Chen C."/>
            <person name="Yan M."/>
            <person name="Daum C."/>
            <person name="Ng V."/>
            <person name="Clum A."/>
            <person name="Steindorff A."/>
            <person name="Ohm R.A."/>
            <person name="Martin F."/>
            <person name="Silar P."/>
            <person name="Natvig D.O."/>
            <person name="Lalanne C."/>
            <person name="Gautier V."/>
            <person name="Ament-Velasquez S.L."/>
            <person name="Kruys A."/>
            <person name="Hutchinson M.I."/>
            <person name="Powell A.J."/>
            <person name="Barry K."/>
            <person name="Miller A.N."/>
            <person name="Grigoriev I.V."/>
            <person name="Debuchy R."/>
            <person name="Gladieux P."/>
            <person name="Hiltunen Thoren M."/>
            <person name="Johannesson H."/>
        </authorList>
    </citation>
    <scope>NUCLEOTIDE SEQUENCE</scope>
    <source>
        <strain evidence="2">PSN309</strain>
    </source>
</reference>
<feature type="region of interest" description="Disordered" evidence="1">
    <location>
        <begin position="1"/>
        <end position="41"/>
    </location>
</feature>
<proteinExistence type="predicted"/>
<dbReference type="AlphaFoldDB" id="A0AAN6WNK5"/>
<protein>
    <submittedName>
        <fullName evidence="2">Uncharacterized protein</fullName>
    </submittedName>
</protein>
<sequence length="278" mass="30526">MAGPENAQSRPAWLPFRPPPASSSQNYAKDNKTPKERETERARVQLQGLASRLGDDSKFLSAFWDVITRASDNMLPTPDAYAGFSNTALVGRPLALAHAGWSLELAANQLTSQAVRDNSIPRVLLGDDDNDKNDKDVEKDQIQPESRPSSSKLGEPEKPKRYIFPTHIGSTQRAFDGLVGVFKCDQRLGSQTDDLGVDLHNLYSDFIHDKHKGKLGSGILPGEPLHLRAFYPDVPLPQPVEKQPQADAAVYASSCTAVEGYLMTVGRYTKSQREKPGS</sequence>
<reference evidence="2" key="2">
    <citation type="submission" date="2023-05" db="EMBL/GenBank/DDBJ databases">
        <authorList>
            <consortium name="Lawrence Berkeley National Laboratory"/>
            <person name="Steindorff A."/>
            <person name="Hensen N."/>
            <person name="Bonometti L."/>
            <person name="Westerberg I."/>
            <person name="Brannstrom I.O."/>
            <person name="Guillou S."/>
            <person name="Cros-Aarteil S."/>
            <person name="Calhoun S."/>
            <person name="Haridas S."/>
            <person name="Kuo A."/>
            <person name="Mondo S."/>
            <person name="Pangilinan J."/>
            <person name="Riley R."/>
            <person name="Labutti K."/>
            <person name="Andreopoulos B."/>
            <person name="Lipzen A."/>
            <person name="Chen C."/>
            <person name="Yanf M."/>
            <person name="Daum C."/>
            <person name="Ng V."/>
            <person name="Clum A."/>
            <person name="Ohm R."/>
            <person name="Martin F."/>
            <person name="Silar P."/>
            <person name="Natvig D."/>
            <person name="Lalanne C."/>
            <person name="Gautier V."/>
            <person name="Ament-Velasquez S.L."/>
            <person name="Kruys A."/>
            <person name="Hutchinson M.I."/>
            <person name="Powell A.J."/>
            <person name="Barry K."/>
            <person name="Miller A.N."/>
            <person name="Grigoriev I.V."/>
            <person name="Debuchy R."/>
            <person name="Gladieux P."/>
            <person name="Thoren M.H."/>
            <person name="Johannesson H."/>
        </authorList>
    </citation>
    <scope>NUCLEOTIDE SEQUENCE</scope>
    <source>
        <strain evidence="2">PSN309</strain>
    </source>
</reference>
<accession>A0AAN6WNK5</accession>
<feature type="compositionally biased region" description="Basic and acidic residues" evidence="1">
    <location>
        <begin position="29"/>
        <end position="41"/>
    </location>
</feature>
<organism evidence="2 3">
    <name type="scientific">Podospora australis</name>
    <dbReference type="NCBI Taxonomy" id="1536484"/>
    <lineage>
        <taxon>Eukaryota</taxon>
        <taxon>Fungi</taxon>
        <taxon>Dikarya</taxon>
        <taxon>Ascomycota</taxon>
        <taxon>Pezizomycotina</taxon>
        <taxon>Sordariomycetes</taxon>
        <taxon>Sordariomycetidae</taxon>
        <taxon>Sordariales</taxon>
        <taxon>Podosporaceae</taxon>
        <taxon>Podospora</taxon>
    </lineage>
</organism>
<dbReference type="Proteomes" id="UP001302126">
    <property type="component" value="Unassembled WGS sequence"/>
</dbReference>
<keyword evidence="3" id="KW-1185">Reference proteome</keyword>
<evidence type="ECO:0000256" key="1">
    <source>
        <dbReference type="SAM" id="MobiDB-lite"/>
    </source>
</evidence>
<feature type="compositionally biased region" description="Basic and acidic residues" evidence="1">
    <location>
        <begin position="132"/>
        <end position="142"/>
    </location>
</feature>
<gene>
    <name evidence="2" type="ORF">QBC35DRAFT_476828</name>
</gene>
<evidence type="ECO:0000313" key="3">
    <source>
        <dbReference type="Proteomes" id="UP001302126"/>
    </source>
</evidence>